<dbReference type="OrthoDB" id="2079174at2"/>
<keyword evidence="2" id="KW-0813">Transport</keyword>
<evidence type="ECO:0000256" key="7">
    <source>
        <dbReference type="ARBA" id="ARBA00022989"/>
    </source>
</evidence>
<proteinExistence type="inferred from homology"/>
<dbReference type="PANTHER" id="PTHR42798:SF6">
    <property type="entry name" value="CELL DIVISION ATP-BINDING PROTEIN FTSE"/>
    <property type="match status" value="1"/>
</dbReference>
<dbReference type="PROSITE" id="PS00211">
    <property type="entry name" value="ABC_TRANSPORTER_1"/>
    <property type="match status" value="1"/>
</dbReference>
<keyword evidence="3" id="KW-1003">Cell membrane</keyword>
<dbReference type="Gene3D" id="3.40.50.300">
    <property type="entry name" value="P-loop containing nucleotide triphosphate hydrolases"/>
    <property type="match status" value="1"/>
</dbReference>
<dbReference type="GO" id="GO:0016887">
    <property type="term" value="F:ATP hydrolysis activity"/>
    <property type="evidence" value="ECO:0007669"/>
    <property type="project" value="InterPro"/>
</dbReference>
<feature type="transmembrane region" description="Helical" evidence="10">
    <location>
        <begin position="1118"/>
        <end position="1138"/>
    </location>
</feature>
<dbReference type="RefSeq" id="WP_073187845.1">
    <property type="nucleotide sequence ID" value="NZ_FQZG01000034.1"/>
</dbReference>
<dbReference type="AlphaFoldDB" id="A0A1M6HRN0"/>
<dbReference type="GO" id="GO:0022857">
    <property type="term" value="F:transmembrane transporter activity"/>
    <property type="evidence" value="ECO:0007669"/>
    <property type="project" value="UniProtKB-ARBA"/>
</dbReference>
<evidence type="ECO:0000256" key="10">
    <source>
        <dbReference type="SAM" id="Phobius"/>
    </source>
</evidence>
<dbReference type="InterPro" id="IPR017871">
    <property type="entry name" value="ABC_transporter-like_CS"/>
</dbReference>
<dbReference type="GO" id="GO:0005524">
    <property type="term" value="F:ATP binding"/>
    <property type="evidence" value="ECO:0007669"/>
    <property type="project" value="UniProtKB-KW"/>
</dbReference>
<dbReference type="FunFam" id="3.40.50.300:FF:000032">
    <property type="entry name" value="Export ABC transporter ATP-binding protein"/>
    <property type="match status" value="1"/>
</dbReference>
<evidence type="ECO:0000256" key="6">
    <source>
        <dbReference type="ARBA" id="ARBA00022840"/>
    </source>
</evidence>
<keyword evidence="13" id="KW-1185">Reference proteome</keyword>
<name>A0A1M6HRN0_9ACTN</name>
<dbReference type="STRING" id="1123357.SAMN02745244_02045"/>
<keyword evidence="5" id="KW-0547">Nucleotide-binding</keyword>
<dbReference type="InterPro" id="IPR003838">
    <property type="entry name" value="ABC3_permease_C"/>
</dbReference>
<evidence type="ECO:0000313" key="12">
    <source>
        <dbReference type="EMBL" id="SHJ24837.1"/>
    </source>
</evidence>
<keyword evidence="6" id="KW-0067">ATP-binding</keyword>
<dbReference type="InterPro" id="IPR003593">
    <property type="entry name" value="AAA+_ATPase"/>
</dbReference>
<dbReference type="CDD" id="cd03255">
    <property type="entry name" value="ABC_MJ0796_LolCDE_FtsE"/>
    <property type="match status" value="1"/>
</dbReference>
<sequence>MLELRDVRKSYTTGDFTQVALDDVSIAFRDNEFVAILGPSGSGKTTLLNVVGGLDHYDSGNLIIDGVETSRYKDRDWDTYRNNRIGFVFQSYNLIPHQSVLANVELALTLAGVSPAERKRRALEALDEVGLSDHVHKRPNQLSGGQMQRVAIARALVNDPEILLADEPTGALDSATSVQIMALLTSIASDRLVIMVTHNPELAEQYATRIVSLRDGVISEDTDPFVPVASPVATGAAARHTSMSFLTAIALSFNNLMTKKGRTLMTSFAGSIGIIGIAAILALANGVNAYIKNVEEDTLSLYPLTIQRQGMDMTAMLSASAGLMEEASGNGAVEGDVHEVQVMGKMFSSVGTNDLESLKAFLESGESGIDAHVNSIQYAYDVTPQIYAADTSEKVRKVNPDSTFSALGFGSSASASSLVSSSMSAGVFRELMPDLSLVESHFDVMAGHWPTSYDETLLVLTPSGGVSDLALYAMGLRDPAELDSMVEQVRNEEDVESPTDPLSLSYDDLMGASFKLVDESELYTHDDEFGVWTDRSGDAAYLKKVVDGGADLRVAGIVKPTEDSARLSPGIYYTRALTEHIVAQADASPIVQQQLADPAVNVFTGRGFGEEPDDSEFDFASLFTIDEDAIAKAFTFDESKLNLDLSGLESGLSGADLGLSDLELDPSKLPALDLDQILAGLDLSSLIKIPDGAPTPDAQAPDVDADDLTEAATKLVEGYFAFAAAGGLDPADVASNLPAFLETPEAAAALDEAGIDGASVTKLVEGYVSFAVAGGLDPTDVATNLPAFFASAEGSALLGEIAPLPGADAGLVERLVSGYLAFAVENGLDPTDAAASFPAFLASPAGQALAGEVVGYLDTSSLETQLQGVLGDYLQQVMTAYMGEVSGQLTSALTTQISSALESSMGQLADNMSDAMGIDQDAFLAAFKMERSKDELTQLLVSMASTQSASYEGNLRTLGWADFDNPSRIDIYPIDFESKAEVTGILDGYNDSMRAEGQEGRVITYTDLVGALMSSVTDIINMISYVLIAFVAISLVVSSIMIGVITYISVLERKKEIGILRSIGASKKDIRRVFNAETLIVGFVAGALGVIITFLLTIPANAIVYANFDVPNIARLPWQAAGILVLISMALTALAGLIPSSAASRKDPVEALRSE</sequence>
<evidence type="ECO:0000256" key="4">
    <source>
        <dbReference type="ARBA" id="ARBA00022692"/>
    </source>
</evidence>
<dbReference type="PANTHER" id="PTHR42798">
    <property type="entry name" value="LIPOPROTEIN-RELEASING SYSTEM ATP-BINDING PROTEIN LOLD"/>
    <property type="match status" value="1"/>
</dbReference>
<dbReference type="GO" id="GO:0005886">
    <property type="term" value="C:plasma membrane"/>
    <property type="evidence" value="ECO:0007669"/>
    <property type="project" value="UniProtKB-SubCell"/>
</dbReference>
<dbReference type="Pfam" id="PF00005">
    <property type="entry name" value="ABC_tran"/>
    <property type="match status" value="1"/>
</dbReference>
<dbReference type="InterPro" id="IPR027417">
    <property type="entry name" value="P-loop_NTPase"/>
</dbReference>
<feature type="transmembrane region" description="Helical" evidence="10">
    <location>
        <begin position="1022"/>
        <end position="1051"/>
    </location>
</feature>
<evidence type="ECO:0000256" key="9">
    <source>
        <dbReference type="ARBA" id="ARBA00038388"/>
    </source>
</evidence>
<reference evidence="12 13" key="1">
    <citation type="submission" date="2016-11" db="EMBL/GenBank/DDBJ databases">
        <authorList>
            <person name="Jaros S."/>
            <person name="Januszkiewicz K."/>
            <person name="Wedrychowicz H."/>
        </authorList>
    </citation>
    <scope>NUCLEOTIDE SEQUENCE [LARGE SCALE GENOMIC DNA]</scope>
    <source>
        <strain evidence="12 13">DSM 12906</strain>
    </source>
</reference>
<dbReference type="PROSITE" id="PS50893">
    <property type="entry name" value="ABC_TRANSPORTER_2"/>
    <property type="match status" value="1"/>
</dbReference>
<keyword evidence="8 10" id="KW-0472">Membrane</keyword>
<dbReference type="EMBL" id="FQZG01000034">
    <property type="protein sequence ID" value="SHJ24837.1"/>
    <property type="molecule type" value="Genomic_DNA"/>
</dbReference>
<keyword evidence="12" id="KW-0449">Lipoprotein</keyword>
<feature type="transmembrane region" description="Helical" evidence="10">
    <location>
        <begin position="264"/>
        <end position="284"/>
    </location>
</feature>
<dbReference type="Pfam" id="PF02687">
    <property type="entry name" value="FtsX"/>
    <property type="match status" value="1"/>
</dbReference>
<keyword evidence="7 10" id="KW-1133">Transmembrane helix</keyword>
<comment type="subcellular location">
    <subcellularLocation>
        <location evidence="1">Cell inner membrane</location>
        <topology evidence="1">Multi-pass membrane protein</topology>
    </subcellularLocation>
</comment>
<evidence type="ECO:0000256" key="3">
    <source>
        <dbReference type="ARBA" id="ARBA00022475"/>
    </source>
</evidence>
<evidence type="ECO:0000313" key="13">
    <source>
        <dbReference type="Proteomes" id="UP000184512"/>
    </source>
</evidence>
<gene>
    <name evidence="12" type="ORF">SAMN02745244_02045</name>
</gene>
<organism evidence="12 13">
    <name type="scientific">Tessaracoccus bendigoensis DSM 12906</name>
    <dbReference type="NCBI Taxonomy" id="1123357"/>
    <lineage>
        <taxon>Bacteria</taxon>
        <taxon>Bacillati</taxon>
        <taxon>Actinomycetota</taxon>
        <taxon>Actinomycetes</taxon>
        <taxon>Propionibacteriales</taxon>
        <taxon>Propionibacteriaceae</taxon>
        <taxon>Tessaracoccus</taxon>
    </lineage>
</organism>
<dbReference type="Proteomes" id="UP000184512">
    <property type="component" value="Unassembled WGS sequence"/>
</dbReference>
<keyword evidence="4 10" id="KW-0812">Transmembrane</keyword>
<evidence type="ECO:0000256" key="1">
    <source>
        <dbReference type="ARBA" id="ARBA00004429"/>
    </source>
</evidence>
<dbReference type="InterPro" id="IPR017911">
    <property type="entry name" value="MacB-like_ATP-bd"/>
</dbReference>
<evidence type="ECO:0000256" key="8">
    <source>
        <dbReference type="ARBA" id="ARBA00023136"/>
    </source>
</evidence>
<dbReference type="GO" id="GO:0098796">
    <property type="term" value="C:membrane protein complex"/>
    <property type="evidence" value="ECO:0007669"/>
    <property type="project" value="UniProtKB-ARBA"/>
</dbReference>
<dbReference type="SUPFAM" id="SSF52540">
    <property type="entry name" value="P-loop containing nucleoside triphosphate hydrolases"/>
    <property type="match status" value="1"/>
</dbReference>
<dbReference type="SMART" id="SM00382">
    <property type="entry name" value="AAA"/>
    <property type="match status" value="1"/>
</dbReference>
<feature type="transmembrane region" description="Helical" evidence="10">
    <location>
        <begin position="1072"/>
        <end position="1098"/>
    </location>
</feature>
<protein>
    <submittedName>
        <fullName evidence="12">ABC-type lipoprotein export system, ATPase component</fullName>
    </submittedName>
</protein>
<accession>A0A1M6HRN0</accession>
<evidence type="ECO:0000259" key="11">
    <source>
        <dbReference type="PROSITE" id="PS50893"/>
    </source>
</evidence>
<evidence type="ECO:0000256" key="5">
    <source>
        <dbReference type="ARBA" id="ARBA00022741"/>
    </source>
</evidence>
<dbReference type="InterPro" id="IPR003439">
    <property type="entry name" value="ABC_transporter-like_ATP-bd"/>
</dbReference>
<evidence type="ECO:0000256" key="2">
    <source>
        <dbReference type="ARBA" id="ARBA00022448"/>
    </source>
</evidence>
<feature type="domain" description="ABC transporter" evidence="11">
    <location>
        <begin position="2"/>
        <end position="240"/>
    </location>
</feature>
<comment type="similarity">
    <text evidence="9">Belongs to the ABC transporter superfamily. Macrolide exporter (TC 3.A.1.122) family.</text>
</comment>